<feature type="compositionally biased region" description="Polar residues" evidence="1">
    <location>
        <begin position="185"/>
        <end position="196"/>
    </location>
</feature>
<organism evidence="2">
    <name type="scientific">Graphocephala atropunctata</name>
    <dbReference type="NCBI Taxonomy" id="36148"/>
    <lineage>
        <taxon>Eukaryota</taxon>
        <taxon>Metazoa</taxon>
        <taxon>Ecdysozoa</taxon>
        <taxon>Arthropoda</taxon>
        <taxon>Hexapoda</taxon>
        <taxon>Insecta</taxon>
        <taxon>Pterygota</taxon>
        <taxon>Neoptera</taxon>
        <taxon>Paraneoptera</taxon>
        <taxon>Hemiptera</taxon>
        <taxon>Auchenorrhyncha</taxon>
        <taxon>Membracoidea</taxon>
        <taxon>Cicadellidae</taxon>
        <taxon>Cicadellinae</taxon>
        <taxon>Cicadellini</taxon>
        <taxon>Graphocephala</taxon>
    </lineage>
</organism>
<dbReference type="AlphaFoldDB" id="A0A1B6KHV2"/>
<feature type="non-terminal residue" evidence="2">
    <location>
        <position position="1"/>
    </location>
</feature>
<reference evidence="2" key="1">
    <citation type="submission" date="2015-11" db="EMBL/GenBank/DDBJ databases">
        <title>De novo transcriptome assembly of four potential Pierce s Disease insect vectors from Arizona vineyards.</title>
        <authorList>
            <person name="Tassone E.E."/>
        </authorList>
    </citation>
    <scope>NUCLEOTIDE SEQUENCE</scope>
</reference>
<sequence>SDMDVLDRKLKYRLMNAPSRKRNVNATSSYAMGKSYKLRESTDQRTSKFSSSSSAVSCATTGLSSRSSDRMPRKTRDRRRRYSHIKARRDLKEEGRVAPETSVCQAPPNSSAGVDHSDNNEAQNEAPIDEEIKTIIRKRMDLDTVDDDETARSIQKALSFKESDKWEESKLSKELKSTSSEGTENANTSDQSLVTDSSSCQLAEITQRSDNAMVDDGVKVLYNDFIEQPSCSHFNRPKRALCVTAKGNQSKGGKSVKSEAESTEYRYHTRSRAAAEKHDRPSLTSPNGPKSIPDHSKHSVKSNERRGN</sequence>
<feature type="region of interest" description="Disordered" evidence="1">
    <location>
        <begin position="17"/>
        <end position="130"/>
    </location>
</feature>
<feature type="region of interest" description="Disordered" evidence="1">
    <location>
        <begin position="245"/>
        <end position="308"/>
    </location>
</feature>
<gene>
    <name evidence="2" type="ORF">g.13630</name>
</gene>
<protein>
    <submittedName>
        <fullName evidence="2">Uncharacterized protein</fullName>
    </submittedName>
</protein>
<feature type="compositionally biased region" description="Basic residues" evidence="1">
    <location>
        <begin position="75"/>
        <end position="87"/>
    </location>
</feature>
<name>A0A1B6KHV2_9HEMI</name>
<dbReference type="EMBL" id="GEBQ01028946">
    <property type="protein sequence ID" value="JAT11031.1"/>
    <property type="molecule type" value="Transcribed_RNA"/>
</dbReference>
<evidence type="ECO:0000256" key="1">
    <source>
        <dbReference type="SAM" id="MobiDB-lite"/>
    </source>
</evidence>
<feature type="compositionally biased region" description="Polar residues" evidence="1">
    <location>
        <begin position="102"/>
        <end position="112"/>
    </location>
</feature>
<feature type="compositionally biased region" description="Low complexity" evidence="1">
    <location>
        <begin position="47"/>
        <end position="61"/>
    </location>
</feature>
<evidence type="ECO:0000313" key="2">
    <source>
        <dbReference type="EMBL" id="JAT11031.1"/>
    </source>
</evidence>
<feature type="region of interest" description="Disordered" evidence="1">
    <location>
        <begin position="172"/>
        <end position="196"/>
    </location>
</feature>
<feature type="compositionally biased region" description="Basic and acidic residues" evidence="1">
    <location>
        <begin position="88"/>
        <end position="97"/>
    </location>
</feature>
<accession>A0A1B6KHV2</accession>
<feature type="compositionally biased region" description="Basic and acidic residues" evidence="1">
    <location>
        <begin position="292"/>
        <end position="308"/>
    </location>
</feature>
<feature type="compositionally biased region" description="Basic and acidic residues" evidence="1">
    <location>
        <begin position="37"/>
        <end position="46"/>
    </location>
</feature>
<feature type="compositionally biased region" description="Basic and acidic residues" evidence="1">
    <location>
        <begin position="256"/>
        <end position="281"/>
    </location>
</feature>
<proteinExistence type="predicted"/>